<dbReference type="InterPro" id="IPR022385">
    <property type="entry name" value="Rhs_assc_core"/>
</dbReference>
<sequence length="1547" mass="168610">MVNPLVAERADSTKGYSGVPLLESANDLKAGIEKGDWAAVAMGAVGTALDALSMAMDPFGSILAAGVGWLMEHVGPLSDALDGLTGDADQIKAQAETWSNVAKELGAVGTDLSAMVEADLQSWTGSAADQYRQQTADLVNLLTAAQKGCEGASSGVETAGEVVAAVRTLVRDIIAELVGHLISWALQVLFTLGIGMTWVVPQVATAVAKTASKIADITTRLVKALKGLMPLLKKAGTLFDDAATAMRKVKGGKVGKADSPPPIKGGKDSGTNDRGLGNTKDGEETSAAGAGGNDHGNGGNSGGGNHNNSNNHNNDDHTNASNADNGGNHDSGGDRNRGGSDNDTTKKDGTGDRSAAGDAKNYCGDPIDVATGEVVLTQVDVTLPGDLADLVISRTHLSSYRDGRWFGPSWTSTLDQRLEVDGDRIRFCAEDGMVLNYPVPAGEPVLPVQGPRHRLHRTPEGYRLSVGDRELHFAGTGAVLPLTAIVEGGSRTELTYAGDGTPARLRRADGVELAVGTANGRIVELGAPGQAPLLRYSYNRHGQLSAVTDFAGRATALDYDFSHRLVGWQDRTGTWYRYVYDDAGRCVRAVGANGYYNATFVYQPGTTRHTDAVGHTWTYHFNEAKQLIERIDPLGNSRRFAWNRRDELLSQVDELGRETTYGYADGELVAVNRPGESAVRLVPAEDGAVRLRAGEGADEIQRVVPAFDPATTLAGNRMAPALPDAPDPFEDDPVTDRTARPGDRDLFGRPRLVHTASGGAARLGWTADGRRAWRLGPHGDRETWVHDAEGQVVEYRDASGAARRRKYGPFGLVLEETDATGARTLFTYDGELRLTSVTNPNGLTWQYAYDAAGRLVEEMDYDGRRLTYAFDAAGQLLRMTNGVGEVTDYDYDLHGNVVARRTAEDVTVYSYDALGRLTTAENSESLVEIRRDGGDAVIADTINGLGVCWRYDGEALVRRTSSGVDSEWRFGASGLPQSLRIAGHEVEFGYDDVEREITRSVDGTVVLRRRFDEEDRLAEEDIASVGLRTYRYRPDGRLAAVGDAIRPWQLSFDNAGRVTEARGPAGVERFARDAAGNITSAVTPELPGPRTYARNRLVFAGNTYYSGDAQGRVTGRHETGQDGGLPCVYTWDHLDRLRSAATPDGALWTYHYDPLGRRFAKRRWMPGPDGDAVLSTDVRFLWSEMNLVERIEHDPADGSYRFHTWERYADDRPIVQVEHTGSAEQARFRTVITSPAGTPTEMLDEHGALVWQDRSSFWGVPLPGADTAAMPLAFPGQHRDEETGLHYNVHRYYDPRTARYLSQDPVGLAAAPNPVGYVDQPLLVGDPLGLLGTCGATGLGKRKRPATDPGPPPRRREFRPRNDFRHDVDSMTKEEFDRFKPKLDQMLKADKHFFWSGGYLDKRRPPGATKDTYLGPLQDRATQIAKQHGGNTLEGTLYDNKIKMPGWINDANDPRKALVEEKWKYVSERWANNSPGEAHVVFPGKPDPHARIDLSAKESGPDDIYSYRRPDNVWDEIEYPRLKDNGISNITKYDSETGAAEPYRHRP</sequence>
<dbReference type="SUPFAM" id="SSF52309">
    <property type="entry name" value="N-(deoxy)ribosyltransferase-like"/>
    <property type="match status" value="1"/>
</dbReference>
<proteinExistence type="predicted"/>
<evidence type="ECO:0000259" key="2">
    <source>
        <dbReference type="Pfam" id="PF20148"/>
    </source>
</evidence>
<dbReference type="Pfam" id="PF25547">
    <property type="entry name" value="WXG100_2"/>
    <property type="match status" value="1"/>
</dbReference>
<feature type="region of interest" description="Disordered" evidence="1">
    <location>
        <begin position="720"/>
        <end position="750"/>
    </location>
</feature>
<dbReference type="PANTHER" id="PTHR32305:SF15">
    <property type="entry name" value="PROTEIN RHSA-RELATED"/>
    <property type="match status" value="1"/>
</dbReference>
<dbReference type="Gene3D" id="1.20.1260.20">
    <property type="entry name" value="PPE superfamily"/>
    <property type="match status" value="1"/>
</dbReference>
<keyword evidence="5" id="KW-1185">Reference proteome</keyword>
<dbReference type="InterPro" id="IPR057746">
    <property type="entry name" value="CpnT-like_N"/>
</dbReference>
<feature type="compositionally biased region" description="Low complexity" evidence="1">
    <location>
        <begin position="319"/>
        <end position="328"/>
    </location>
</feature>
<feature type="compositionally biased region" description="Basic and acidic residues" evidence="1">
    <location>
        <begin position="1359"/>
        <end position="1369"/>
    </location>
</feature>
<feature type="domain" description="Outer membrane channel protein CpnT-like N-terminal" evidence="3">
    <location>
        <begin position="86"/>
        <end position="207"/>
    </location>
</feature>
<feature type="compositionally biased region" description="Basic and acidic residues" evidence="1">
    <location>
        <begin position="331"/>
        <end position="351"/>
    </location>
</feature>
<evidence type="ECO:0000256" key="1">
    <source>
        <dbReference type="SAM" id="MobiDB-lite"/>
    </source>
</evidence>
<dbReference type="RefSeq" id="WP_344859772.1">
    <property type="nucleotide sequence ID" value="NZ_BAAAZN010000005.1"/>
</dbReference>
<evidence type="ECO:0000313" key="5">
    <source>
        <dbReference type="Proteomes" id="UP001500689"/>
    </source>
</evidence>
<dbReference type="Pfam" id="PF05593">
    <property type="entry name" value="RHS_repeat"/>
    <property type="match status" value="2"/>
</dbReference>
<feature type="compositionally biased region" description="Basic and acidic residues" evidence="1">
    <location>
        <begin position="734"/>
        <end position="748"/>
    </location>
</feature>
<dbReference type="Gene3D" id="2.180.10.10">
    <property type="entry name" value="RHS repeat-associated core"/>
    <property type="match status" value="2"/>
</dbReference>
<dbReference type="Pfam" id="PF20148">
    <property type="entry name" value="DUF6531"/>
    <property type="match status" value="1"/>
</dbReference>
<dbReference type="InterPro" id="IPR045351">
    <property type="entry name" value="DUF6531"/>
</dbReference>
<dbReference type="InterPro" id="IPR031325">
    <property type="entry name" value="RHS_repeat"/>
</dbReference>
<dbReference type="NCBIfam" id="TIGR03696">
    <property type="entry name" value="Rhs_assc_core"/>
    <property type="match status" value="1"/>
</dbReference>
<gene>
    <name evidence="4" type="ORF">GCM10022222_29100</name>
</gene>
<feature type="region of interest" description="Disordered" evidence="1">
    <location>
        <begin position="249"/>
        <end position="363"/>
    </location>
</feature>
<reference evidence="5" key="1">
    <citation type="journal article" date="2019" name="Int. J. Syst. Evol. Microbiol.">
        <title>The Global Catalogue of Microorganisms (GCM) 10K type strain sequencing project: providing services to taxonomists for standard genome sequencing and annotation.</title>
        <authorList>
            <consortium name="The Broad Institute Genomics Platform"/>
            <consortium name="The Broad Institute Genome Sequencing Center for Infectious Disease"/>
            <person name="Wu L."/>
            <person name="Ma J."/>
        </authorList>
    </citation>
    <scope>NUCLEOTIDE SEQUENCE [LARGE SCALE GENOMIC DNA]</scope>
    <source>
        <strain evidence="5">JCM 16898</strain>
    </source>
</reference>
<organism evidence="4 5">
    <name type="scientific">Amycolatopsis ultiminotia</name>
    <dbReference type="NCBI Taxonomy" id="543629"/>
    <lineage>
        <taxon>Bacteria</taxon>
        <taxon>Bacillati</taxon>
        <taxon>Actinomycetota</taxon>
        <taxon>Actinomycetes</taxon>
        <taxon>Pseudonocardiales</taxon>
        <taxon>Pseudonocardiaceae</taxon>
        <taxon>Amycolatopsis</taxon>
    </lineage>
</organism>
<dbReference type="SUPFAM" id="SSF140453">
    <property type="entry name" value="EsxAB dimer-like"/>
    <property type="match status" value="1"/>
</dbReference>
<comment type="caution">
    <text evidence="4">The sequence shown here is derived from an EMBL/GenBank/DDBJ whole genome shotgun (WGS) entry which is preliminary data.</text>
</comment>
<dbReference type="InterPro" id="IPR036689">
    <property type="entry name" value="ESAT-6-like_sf"/>
</dbReference>
<dbReference type="NCBIfam" id="TIGR01643">
    <property type="entry name" value="YD_repeat_2x"/>
    <property type="match status" value="4"/>
</dbReference>
<dbReference type="PRINTS" id="PR00394">
    <property type="entry name" value="RHSPROTEIN"/>
</dbReference>
<feature type="compositionally biased region" description="Gly residues" evidence="1">
    <location>
        <begin position="289"/>
        <end position="305"/>
    </location>
</feature>
<dbReference type="InterPro" id="IPR038332">
    <property type="entry name" value="PPE_sf"/>
</dbReference>
<protein>
    <submittedName>
        <fullName evidence="4">RHS repeat-associated core domain-containing protein</fullName>
    </submittedName>
</protein>
<accession>A0ABP6W3F1</accession>
<dbReference type="InterPro" id="IPR050708">
    <property type="entry name" value="T6SS_VgrG/RHS"/>
</dbReference>
<feature type="region of interest" description="Disordered" evidence="1">
    <location>
        <begin position="1336"/>
        <end position="1369"/>
    </location>
</feature>
<dbReference type="InterPro" id="IPR006530">
    <property type="entry name" value="YD"/>
</dbReference>
<evidence type="ECO:0000313" key="4">
    <source>
        <dbReference type="EMBL" id="GAA3543617.1"/>
    </source>
</evidence>
<feature type="domain" description="DUF6531" evidence="2">
    <location>
        <begin position="364"/>
        <end position="437"/>
    </location>
</feature>
<feature type="region of interest" description="Disordered" evidence="1">
    <location>
        <begin position="1527"/>
        <end position="1547"/>
    </location>
</feature>
<dbReference type="Proteomes" id="UP001500689">
    <property type="component" value="Unassembled WGS sequence"/>
</dbReference>
<dbReference type="PANTHER" id="PTHR32305">
    <property type="match status" value="1"/>
</dbReference>
<evidence type="ECO:0000259" key="3">
    <source>
        <dbReference type="Pfam" id="PF25547"/>
    </source>
</evidence>
<dbReference type="EMBL" id="BAAAZN010000005">
    <property type="protein sequence ID" value="GAA3543617.1"/>
    <property type="molecule type" value="Genomic_DNA"/>
</dbReference>
<name>A0ABP6W3F1_9PSEU</name>